<protein>
    <submittedName>
        <fullName evidence="1">Uncharacterized protein</fullName>
    </submittedName>
</protein>
<sequence>MNRVDIVYGGGQYSLAGRSVESIQNEVETAVESGKPYWLRVNSGGGRFEDAYLLIVPGVPFAILNFKPNTNGTDIDLEVDGAFNQDVL</sequence>
<accession>A0A4V3II17</accession>
<evidence type="ECO:0000313" key="2">
    <source>
        <dbReference type="Proteomes" id="UP000298433"/>
    </source>
</evidence>
<proteinExistence type="predicted"/>
<dbReference type="EMBL" id="SOGN01000043">
    <property type="protein sequence ID" value="TFC80283.1"/>
    <property type="molecule type" value="Genomic_DNA"/>
</dbReference>
<keyword evidence="2" id="KW-1185">Reference proteome</keyword>
<name>A0A4V3II17_9MICO</name>
<reference evidence="1 2" key="1">
    <citation type="submission" date="2019-03" db="EMBL/GenBank/DDBJ databases">
        <title>Genomics of glacier-inhabiting Cryobacterium strains.</title>
        <authorList>
            <person name="Liu Q."/>
            <person name="Xin Y.-H."/>
        </authorList>
    </citation>
    <scope>NUCLEOTIDE SEQUENCE [LARGE SCALE GENOMIC DNA]</scope>
    <source>
        <strain evidence="1 2">TMT2-48-2</strain>
    </source>
</reference>
<gene>
    <name evidence="1" type="ORF">E3T23_09395</name>
</gene>
<comment type="caution">
    <text evidence="1">The sequence shown here is derived from an EMBL/GenBank/DDBJ whole genome shotgun (WGS) entry which is preliminary data.</text>
</comment>
<dbReference type="Proteomes" id="UP000298433">
    <property type="component" value="Unassembled WGS sequence"/>
</dbReference>
<dbReference type="AlphaFoldDB" id="A0A4V3II17"/>
<evidence type="ECO:0000313" key="1">
    <source>
        <dbReference type="EMBL" id="TFC80283.1"/>
    </source>
</evidence>
<dbReference type="OrthoDB" id="5020792at2"/>
<dbReference type="RefSeq" id="WP_134370119.1">
    <property type="nucleotide sequence ID" value="NZ_SOGN01000043.1"/>
</dbReference>
<organism evidence="1 2">
    <name type="scientific">Cryobacterium cheniae</name>
    <dbReference type="NCBI Taxonomy" id="1259262"/>
    <lineage>
        <taxon>Bacteria</taxon>
        <taxon>Bacillati</taxon>
        <taxon>Actinomycetota</taxon>
        <taxon>Actinomycetes</taxon>
        <taxon>Micrococcales</taxon>
        <taxon>Microbacteriaceae</taxon>
        <taxon>Cryobacterium</taxon>
    </lineage>
</organism>